<protein>
    <submittedName>
        <fullName evidence="1">Uncharacterized protein</fullName>
    </submittedName>
</protein>
<name>A0A0V1GML6_9BILA</name>
<organism evidence="1 2">
    <name type="scientific">Trichinella zimbabwensis</name>
    <dbReference type="NCBI Taxonomy" id="268475"/>
    <lineage>
        <taxon>Eukaryota</taxon>
        <taxon>Metazoa</taxon>
        <taxon>Ecdysozoa</taxon>
        <taxon>Nematoda</taxon>
        <taxon>Enoplea</taxon>
        <taxon>Dorylaimia</taxon>
        <taxon>Trichinellida</taxon>
        <taxon>Trichinellidae</taxon>
        <taxon>Trichinella</taxon>
    </lineage>
</organism>
<evidence type="ECO:0000313" key="2">
    <source>
        <dbReference type="Proteomes" id="UP000055024"/>
    </source>
</evidence>
<keyword evidence="2" id="KW-1185">Reference proteome</keyword>
<proteinExistence type="predicted"/>
<comment type="caution">
    <text evidence="1">The sequence shown here is derived from an EMBL/GenBank/DDBJ whole genome shotgun (WGS) entry which is preliminary data.</text>
</comment>
<sequence>MNIAKLSDLNRVERKERDSCHCSQFSSAVFDPVGGFKLKESCVTGWVGYLRFVQAFL</sequence>
<evidence type="ECO:0000313" key="1">
    <source>
        <dbReference type="EMBL" id="KRY99043.1"/>
    </source>
</evidence>
<dbReference type="EMBL" id="JYDP01001035">
    <property type="protein sequence ID" value="KRY99043.1"/>
    <property type="molecule type" value="Genomic_DNA"/>
</dbReference>
<dbReference type="Proteomes" id="UP000055024">
    <property type="component" value="Unassembled WGS sequence"/>
</dbReference>
<reference evidence="1 2" key="1">
    <citation type="submission" date="2015-01" db="EMBL/GenBank/DDBJ databases">
        <title>Evolution of Trichinella species and genotypes.</title>
        <authorList>
            <person name="Korhonen P.K."/>
            <person name="Edoardo P."/>
            <person name="Giuseppe L.R."/>
            <person name="Gasser R.B."/>
        </authorList>
    </citation>
    <scope>NUCLEOTIDE SEQUENCE [LARGE SCALE GENOMIC DNA]</scope>
    <source>
        <strain evidence="1">ISS1029</strain>
    </source>
</reference>
<gene>
    <name evidence="1" type="ORF">T11_1732</name>
</gene>
<dbReference type="AlphaFoldDB" id="A0A0V1GML6"/>
<accession>A0A0V1GML6</accession>